<organism evidence="1 2">
    <name type="scientific">Bradyrhizobium zhanjiangense</name>
    <dbReference type="NCBI Taxonomy" id="1325107"/>
    <lineage>
        <taxon>Bacteria</taxon>
        <taxon>Pseudomonadati</taxon>
        <taxon>Pseudomonadota</taxon>
        <taxon>Alphaproteobacteria</taxon>
        <taxon>Hyphomicrobiales</taxon>
        <taxon>Nitrobacteraceae</taxon>
        <taxon>Bradyrhizobium</taxon>
    </lineage>
</organism>
<evidence type="ECO:0000313" key="1">
    <source>
        <dbReference type="EMBL" id="RXH34468.1"/>
    </source>
</evidence>
<accession>A0A4Q0SCW4</accession>
<comment type="caution">
    <text evidence="1">The sequence shown here is derived from an EMBL/GenBank/DDBJ whole genome shotgun (WGS) entry which is preliminary data.</text>
</comment>
<dbReference type="AlphaFoldDB" id="A0A4Q0SCW4"/>
<dbReference type="EMBL" id="LBJM01000078">
    <property type="protein sequence ID" value="RXH34468.1"/>
    <property type="molecule type" value="Genomic_DNA"/>
</dbReference>
<name>A0A4Q0SCW4_9BRAD</name>
<proteinExistence type="predicted"/>
<reference evidence="1 2" key="1">
    <citation type="submission" date="2015-04" db="EMBL/GenBank/DDBJ databases">
        <title>Comparative genomics of rhizobia nodulating Arachis hypogaea in China.</title>
        <authorList>
            <person name="Li Y."/>
        </authorList>
    </citation>
    <scope>NUCLEOTIDE SEQUENCE [LARGE SCALE GENOMIC DNA]</scope>
    <source>
        <strain evidence="1 2">CCBAU 51787</strain>
    </source>
</reference>
<evidence type="ECO:0000313" key="2">
    <source>
        <dbReference type="Proteomes" id="UP000290565"/>
    </source>
</evidence>
<sequence length="195" mass="21757">MFLKTYEIITFCAHLRDNLGRCNGNREDEPAWISFSRRLQGGPRGGAGRNAIVDNDCRPTGNLKTLTISQIALTPPLYLGNLLAALGLEIGFADASEPNDIIIAHHDRCATIYDGTHCQLVLERDADLANDDEIERRMQRGCDLSCHGHATPRERQNGWVLVPVRGEGRRQLSTRFYSISERHVAILPSNLLLEP</sequence>
<gene>
    <name evidence="1" type="ORF">XH94_28450</name>
</gene>
<dbReference type="Proteomes" id="UP000290565">
    <property type="component" value="Unassembled WGS sequence"/>
</dbReference>
<protein>
    <submittedName>
        <fullName evidence="1">Uncharacterized protein</fullName>
    </submittedName>
</protein>